<dbReference type="Pfam" id="PF02702">
    <property type="entry name" value="KdpD"/>
    <property type="match status" value="1"/>
</dbReference>
<dbReference type="SUPFAM" id="SSF55781">
    <property type="entry name" value="GAF domain-like"/>
    <property type="match status" value="1"/>
</dbReference>
<feature type="compositionally biased region" description="Basic and acidic residues" evidence="14">
    <location>
        <begin position="907"/>
        <end position="916"/>
    </location>
</feature>
<keyword evidence="11" id="KW-0902">Two-component regulatory system</keyword>
<dbReference type="Proteomes" id="UP000566711">
    <property type="component" value="Unassembled WGS sequence"/>
</dbReference>
<dbReference type="GO" id="GO:0042802">
    <property type="term" value="F:identical protein binding"/>
    <property type="evidence" value="ECO:0007669"/>
    <property type="project" value="UniProtKB-ARBA"/>
</dbReference>
<keyword evidence="8 17" id="KW-0418">Kinase</keyword>
<dbReference type="Gene3D" id="3.40.50.300">
    <property type="entry name" value="P-loop containing nucleotide triphosphate hydrolases"/>
    <property type="match status" value="1"/>
</dbReference>
<keyword evidence="18" id="KW-1185">Reference proteome</keyword>
<dbReference type="PANTHER" id="PTHR45569:SF1">
    <property type="entry name" value="SENSOR PROTEIN KDPD"/>
    <property type="match status" value="1"/>
</dbReference>
<evidence type="ECO:0000256" key="7">
    <source>
        <dbReference type="ARBA" id="ARBA00022741"/>
    </source>
</evidence>
<evidence type="ECO:0000313" key="18">
    <source>
        <dbReference type="Proteomes" id="UP000566711"/>
    </source>
</evidence>
<feature type="transmembrane region" description="Helical" evidence="15">
    <location>
        <begin position="456"/>
        <end position="473"/>
    </location>
</feature>
<dbReference type="FunFam" id="3.40.50.300:FF:000483">
    <property type="entry name" value="Sensor histidine kinase KdpD"/>
    <property type="match status" value="1"/>
</dbReference>
<dbReference type="EC" id="2.7.13.3" evidence="3"/>
<dbReference type="GO" id="GO:0005524">
    <property type="term" value="F:ATP binding"/>
    <property type="evidence" value="ECO:0007669"/>
    <property type="project" value="UniProtKB-KW"/>
</dbReference>
<evidence type="ECO:0000256" key="15">
    <source>
        <dbReference type="SAM" id="Phobius"/>
    </source>
</evidence>
<feature type="transmembrane region" description="Helical" evidence="15">
    <location>
        <begin position="485"/>
        <end position="506"/>
    </location>
</feature>
<dbReference type="InterPro" id="IPR005467">
    <property type="entry name" value="His_kinase_dom"/>
</dbReference>
<dbReference type="Gene3D" id="3.40.50.620">
    <property type="entry name" value="HUPs"/>
    <property type="match status" value="1"/>
</dbReference>
<feature type="transmembrane region" description="Helical" evidence="15">
    <location>
        <begin position="407"/>
        <end position="424"/>
    </location>
</feature>
<dbReference type="SMART" id="SM00382">
    <property type="entry name" value="AAA"/>
    <property type="match status" value="1"/>
</dbReference>
<organism evidence="17 18">
    <name type="scientific">Rugamonas fusca</name>
    <dbReference type="NCBI Taxonomy" id="2758568"/>
    <lineage>
        <taxon>Bacteria</taxon>
        <taxon>Pseudomonadati</taxon>
        <taxon>Pseudomonadota</taxon>
        <taxon>Betaproteobacteria</taxon>
        <taxon>Burkholderiales</taxon>
        <taxon>Oxalobacteraceae</taxon>
        <taxon>Telluria group</taxon>
        <taxon>Rugamonas</taxon>
    </lineage>
</organism>
<dbReference type="InterPro" id="IPR027417">
    <property type="entry name" value="P-loop_NTPase"/>
</dbReference>
<comment type="subcellular location">
    <subcellularLocation>
        <location evidence="2">Membrane</location>
        <topology evidence="2">Multi-pass membrane protein</topology>
    </subcellularLocation>
</comment>
<evidence type="ECO:0000259" key="16">
    <source>
        <dbReference type="PROSITE" id="PS50109"/>
    </source>
</evidence>
<evidence type="ECO:0000256" key="13">
    <source>
        <dbReference type="ARBA" id="ARBA00057300"/>
    </source>
</evidence>
<dbReference type="SUPFAM" id="SSF47384">
    <property type="entry name" value="Homodimeric domain of signal transducing histidine kinase"/>
    <property type="match status" value="1"/>
</dbReference>
<keyword evidence="12 15" id="KW-0472">Membrane</keyword>
<dbReference type="Gene3D" id="3.30.450.40">
    <property type="match status" value="1"/>
</dbReference>
<evidence type="ECO:0000256" key="6">
    <source>
        <dbReference type="ARBA" id="ARBA00022692"/>
    </source>
</evidence>
<dbReference type="Gene3D" id="1.20.120.620">
    <property type="entry name" value="Backbone structure of the membrane domain of e. Coli histidine kinase receptor kdpd"/>
    <property type="match status" value="1"/>
</dbReference>
<dbReference type="SUPFAM" id="SSF52540">
    <property type="entry name" value="P-loop containing nucleoside triphosphate hydrolases"/>
    <property type="match status" value="1"/>
</dbReference>
<evidence type="ECO:0000256" key="1">
    <source>
        <dbReference type="ARBA" id="ARBA00000085"/>
    </source>
</evidence>
<evidence type="ECO:0000256" key="14">
    <source>
        <dbReference type="SAM" id="MobiDB-lite"/>
    </source>
</evidence>
<dbReference type="FunFam" id="3.30.565.10:FF:000042">
    <property type="entry name" value="Two-component sensor histidine kinase KdpD"/>
    <property type="match status" value="1"/>
</dbReference>
<evidence type="ECO:0000256" key="12">
    <source>
        <dbReference type="ARBA" id="ARBA00023136"/>
    </source>
</evidence>
<feature type="region of interest" description="Disordered" evidence="14">
    <location>
        <begin position="382"/>
        <end position="403"/>
    </location>
</feature>
<dbReference type="SUPFAM" id="SSF52402">
    <property type="entry name" value="Adenine nucleotide alpha hydrolases-like"/>
    <property type="match status" value="1"/>
</dbReference>
<dbReference type="Pfam" id="PF13493">
    <property type="entry name" value="DUF4118"/>
    <property type="match status" value="1"/>
</dbReference>
<dbReference type="InterPro" id="IPR029016">
    <property type="entry name" value="GAF-like_dom_sf"/>
</dbReference>
<dbReference type="InterPro" id="IPR003593">
    <property type="entry name" value="AAA+_ATPase"/>
</dbReference>
<reference evidence="17 18" key="1">
    <citation type="submission" date="2020-07" db="EMBL/GenBank/DDBJ databases">
        <title>Novel species isolated from subtropical streams in China.</title>
        <authorList>
            <person name="Lu H."/>
        </authorList>
    </citation>
    <scope>NUCLEOTIDE SEQUENCE [LARGE SCALE GENOMIC DNA]</scope>
    <source>
        <strain evidence="17 18">FT3S</strain>
    </source>
</reference>
<evidence type="ECO:0000256" key="11">
    <source>
        <dbReference type="ARBA" id="ARBA00023012"/>
    </source>
</evidence>
<dbReference type="InterPro" id="IPR036097">
    <property type="entry name" value="HisK_dim/P_sf"/>
</dbReference>
<dbReference type="Gene3D" id="1.10.287.130">
    <property type="match status" value="1"/>
</dbReference>
<keyword evidence="10 15" id="KW-1133">Transmembrane helix</keyword>
<dbReference type="InterPro" id="IPR003661">
    <property type="entry name" value="HisK_dim/P_dom"/>
</dbReference>
<dbReference type="PRINTS" id="PR00344">
    <property type="entry name" value="BCTRLSENSOR"/>
</dbReference>
<protein>
    <recommendedName>
        <fullName evidence="3">histidine kinase</fullName>
        <ecNumber evidence="3">2.7.13.3</ecNumber>
    </recommendedName>
</protein>
<dbReference type="RefSeq" id="WP_182218750.1">
    <property type="nucleotide sequence ID" value="NZ_JACEZS010000011.1"/>
</dbReference>
<dbReference type="GO" id="GO:0005886">
    <property type="term" value="C:plasma membrane"/>
    <property type="evidence" value="ECO:0007669"/>
    <property type="project" value="TreeGrafter"/>
</dbReference>
<dbReference type="PROSITE" id="PS50109">
    <property type="entry name" value="HIS_KIN"/>
    <property type="match status" value="1"/>
</dbReference>
<evidence type="ECO:0000313" key="17">
    <source>
        <dbReference type="EMBL" id="MBA5606554.1"/>
    </source>
</evidence>
<dbReference type="InterPro" id="IPR036890">
    <property type="entry name" value="HATPase_C_sf"/>
</dbReference>
<dbReference type="Pfam" id="PF13492">
    <property type="entry name" value="GAF_3"/>
    <property type="match status" value="1"/>
</dbReference>
<dbReference type="InterPro" id="IPR038318">
    <property type="entry name" value="KdpD_sf"/>
</dbReference>
<dbReference type="GO" id="GO:0005737">
    <property type="term" value="C:cytoplasm"/>
    <property type="evidence" value="ECO:0007669"/>
    <property type="project" value="UniProtKB-ARBA"/>
</dbReference>
<dbReference type="Pfam" id="PF00512">
    <property type="entry name" value="HisKA"/>
    <property type="match status" value="1"/>
</dbReference>
<evidence type="ECO:0000256" key="9">
    <source>
        <dbReference type="ARBA" id="ARBA00022840"/>
    </source>
</evidence>
<dbReference type="InterPro" id="IPR025201">
    <property type="entry name" value="KdpD_TM"/>
</dbReference>
<feature type="transmembrane region" description="Helical" evidence="15">
    <location>
        <begin position="430"/>
        <end position="449"/>
    </location>
</feature>
<accession>A0A7W2EIN9</accession>
<dbReference type="Pfam" id="PF02518">
    <property type="entry name" value="HATPase_c"/>
    <property type="match status" value="1"/>
</dbReference>
<dbReference type="EMBL" id="JACEZS010000011">
    <property type="protein sequence ID" value="MBA5606554.1"/>
    <property type="molecule type" value="Genomic_DNA"/>
</dbReference>
<dbReference type="InterPro" id="IPR003594">
    <property type="entry name" value="HATPase_dom"/>
</dbReference>
<comment type="caution">
    <text evidence="17">The sequence shown here is derived from an EMBL/GenBank/DDBJ whole genome shotgun (WGS) entry which is preliminary data.</text>
</comment>
<feature type="region of interest" description="Disordered" evidence="14">
    <location>
        <begin position="896"/>
        <end position="916"/>
    </location>
</feature>
<dbReference type="SMART" id="SM00388">
    <property type="entry name" value="HisKA"/>
    <property type="match status" value="1"/>
</dbReference>
<dbReference type="CDD" id="cd00075">
    <property type="entry name" value="HATPase"/>
    <property type="match status" value="1"/>
</dbReference>
<dbReference type="NCBIfam" id="NF007793">
    <property type="entry name" value="PRK10490.1"/>
    <property type="match status" value="1"/>
</dbReference>
<comment type="catalytic activity">
    <reaction evidence="1">
        <text>ATP + protein L-histidine = ADP + protein N-phospho-L-histidine.</text>
        <dbReference type="EC" id="2.7.13.3"/>
    </reaction>
</comment>
<dbReference type="InterPro" id="IPR052023">
    <property type="entry name" value="Histidine_kinase_KdpD"/>
</dbReference>
<evidence type="ECO:0000256" key="10">
    <source>
        <dbReference type="ARBA" id="ARBA00022989"/>
    </source>
</evidence>
<keyword evidence="5 17" id="KW-0808">Transferase</keyword>
<sequence length="916" mass="99700">MFPNDSERPDPDALLAQVQAQERKAARGKLRIYFGASAGVGKTYAMLAAARKLQADGQPVLVGVIETHGRSETAAMLEGLDVLPLRQVDYRGKQLGEFDIDTALARRPPLILIDELAHSNAPGSRHPKRWQDVEELLDAGIDVLTTVNVQHLESLNDVVGGITGIRVAETLPDTVFDEADEVVLVDLPADELLARLKGGKVYQQQQAERASKNFFRKGNLIALRELALRRTADRIEDDVRAYRVEQSIGDIWKTGATLLACVGPRPGAEHIVRSTARLASQLGSAWHAVYVETPALQRLPAAERERILNTLKLADSLGATTAVVTGDDVAVAVADYARGHNLSKIVMARARRRRRPWRRPQLRRVAEHAPEIDLIEIGMPNEDEQGAPARARPEPDGDGEEDDSKRLAGYLWAGAASLATALLATPMLAYLDLANIAMLFLLAVLLVAVRFGRGPSVVATCVSVACFDFFFVPPRFTFAISDLQYLVSFAVMLAVGLITGHLTAGLRFQAHVASRREARSRALYEYARELSGALQTEQIFEITQRFIQGAFRARATLLVPDPDGRLKLPPQDPSDAAAMAHMAVFDAGIAQWAFDHAECAGLGTDTLPASRIFYLPLVAPMRTRGVLAIQPEHRRWIMIPEQRQHLDTFATLAAIALERVHYIEVAQEALVDMESERLRNSLLAALSHDLRTPLTSLVGMSESLAGSRPPLAPAQLAQANALHDEARRMSALVSNLLDMARIQSGEVTFNLQWQPLEEVVGSALRASGAQLKSHVVATRLAPDLPLLRFDAVLIERVLCNLLENAAKYTPPGSHVTVAAEPRGTWVDVMVYDDGPGLPHGREEAIFEKFTRGERESAKPGVGLGLAICRAIVEAHGGRINAAPSPAGGAAFVFSLPVGSPPPLPEPEPERQGHSDE</sequence>
<name>A0A7W2EIN9_9BURK</name>
<feature type="domain" description="Histidine kinase" evidence="16">
    <location>
        <begin position="685"/>
        <end position="899"/>
    </location>
</feature>
<evidence type="ECO:0000256" key="2">
    <source>
        <dbReference type="ARBA" id="ARBA00004141"/>
    </source>
</evidence>
<dbReference type="InterPro" id="IPR014729">
    <property type="entry name" value="Rossmann-like_a/b/a_fold"/>
</dbReference>
<keyword evidence="9" id="KW-0067">ATP-binding</keyword>
<keyword evidence="6 15" id="KW-0812">Transmembrane</keyword>
<dbReference type="Gene3D" id="3.30.565.10">
    <property type="entry name" value="Histidine kinase-like ATPase, C-terminal domain"/>
    <property type="match status" value="1"/>
</dbReference>
<dbReference type="InterPro" id="IPR003018">
    <property type="entry name" value="GAF"/>
</dbReference>
<evidence type="ECO:0000256" key="3">
    <source>
        <dbReference type="ARBA" id="ARBA00012438"/>
    </source>
</evidence>
<evidence type="ECO:0000256" key="8">
    <source>
        <dbReference type="ARBA" id="ARBA00022777"/>
    </source>
</evidence>
<comment type="function">
    <text evidence="13">Member of the two-component regulatory system KdpD/KdpE involved in the regulation of the kdp operon. KdpD may function as a membrane-associated protein kinase that phosphorylates KdpE in response to environmental signals.</text>
</comment>
<dbReference type="SUPFAM" id="SSF55874">
    <property type="entry name" value="ATPase domain of HSP90 chaperone/DNA topoisomerase II/histidine kinase"/>
    <property type="match status" value="1"/>
</dbReference>
<evidence type="ECO:0000256" key="5">
    <source>
        <dbReference type="ARBA" id="ARBA00022679"/>
    </source>
</evidence>
<dbReference type="PANTHER" id="PTHR45569">
    <property type="entry name" value="SENSOR PROTEIN KDPD"/>
    <property type="match status" value="1"/>
</dbReference>
<dbReference type="InterPro" id="IPR003852">
    <property type="entry name" value="Sig_transdc_His_kinase_KdpD_N"/>
</dbReference>
<keyword evidence="7" id="KW-0547">Nucleotide-binding</keyword>
<dbReference type="CDD" id="cd00082">
    <property type="entry name" value="HisKA"/>
    <property type="match status" value="1"/>
</dbReference>
<dbReference type="SMART" id="SM00387">
    <property type="entry name" value="HATPase_c"/>
    <property type="match status" value="1"/>
</dbReference>
<keyword evidence="4" id="KW-0597">Phosphoprotein</keyword>
<gene>
    <name evidence="17" type="primary">kdbD</name>
    <name evidence="17" type="ORF">H3H36_14445</name>
</gene>
<proteinExistence type="predicted"/>
<dbReference type="InterPro" id="IPR004358">
    <property type="entry name" value="Sig_transdc_His_kin-like_C"/>
</dbReference>
<dbReference type="GO" id="GO:0000155">
    <property type="term" value="F:phosphorelay sensor kinase activity"/>
    <property type="evidence" value="ECO:0007669"/>
    <property type="project" value="InterPro"/>
</dbReference>
<dbReference type="AlphaFoldDB" id="A0A7W2EIN9"/>
<evidence type="ECO:0000256" key="4">
    <source>
        <dbReference type="ARBA" id="ARBA00022553"/>
    </source>
</evidence>